<feature type="non-terminal residue" evidence="5">
    <location>
        <position position="1"/>
    </location>
</feature>
<name>A0A813I3K7_POLGL</name>
<dbReference type="Gene3D" id="1.10.1300.10">
    <property type="entry name" value="3'5'-cyclic nucleotide phosphodiesterase, catalytic domain"/>
    <property type="match status" value="1"/>
</dbReference>
<evidence type="ECO:0000259" key="4">
    <source>
        <dbReference type="PROSITE" id="PS51845"/>
    </source>
</evidence>
<accession>A0A813I3K7</accession>
<dbReference type="Proteomes" id="UP000626109">
    <property type="component" value="Unassembled WGS sequence"/>
</dbReference>
<dbReference type="Pfam" id="PF00233">
    <property type="entry name" value="PDEase_I"/>
    <property type="match status" value="1"/>
</dbReference>
<protein>
    <recommendedName>
        <fullName evidence="4">PDEase domain-containing protein</fullName>
    </recommendedName>
</protein>
<organism evidence="5 6">
    <name type="scientific">Polarella glacialis</name>
    <name type="common">Dinoflagellate</name>
    <dbReference type="NCBI Taxonomy" id="89957"/>
    <lineage>
        <taxon>Eukaryota</taxon>
        <taxon>Sar</taxon>
        <taxon>Alveolata</taxon>
        <taxon>Dinophyceae</taxon>
        <taxon>Suessiales</taxon>
        <taxon>Suessiaceae</taxon>
        <taxon>Polarella</taxon>
    </lineage>
</organism>
<feature type="domain" description="PDEase" evidence="4">
    <location>
        <begin position="1"/>
        <end position="149"/>
    </location>
</feature>
<keyword evidence="2" id="KW-0378">Hydrolase</keyword>
<feature type="compositionally biased region" description="Basic and acidic residues" evidence="3">
    <location>
        <begin position="244"/>
        <end position="254"/>
    </location>
</feature>
<dbReference type="InterPro" id="IPR036971">
    <property type="entry name" value="PDEase_catalytic_dom_sf"/>
</dbReference>
<dbReference type="GO" id="GO:0004114">
    <property type="term" value="F:3',5'-cyclic-nucleotide phosphodiesterase activity"/>
    <property type="evidence" value="ECO:0007669"/>
    <property type="project" value="InterPro"/>
</dbReference>
<evidence type="ECO:0000313" key="6">
    <source>
        <dbReference type="Proteomes" id="UP000626109"/>
    </source>
</evidence>
<reference evidence="5" key="1">
    <citation type="submission" date="2021-02" db="EMBL/GenBank/DDBJ databases">
        <authorList>
            <person name="Dougan E. K."/>
            <person name="Rhodes N."/>
            <person name="Thang M."/>
            <person name="Chan C."/>
        </authorList>
    </citation>
    <scope>NUCLEOTIDE SEQUENCE</scope>
</reference>
<proteinExistence type="predicted"/>
<evidence type="ECO:0000256" key="1">
    <source>
        <dbReference type="ARBA" id="ARBA00022723"/>
    </source>
</evidence>
<dbReference type="InterPro" id="IPR002073">
    <property type="entry name" value="PDEase_catalytic_dom"/>
</dbReference>
<dbReference type="GO" id="GO:0046872">
    <property type="term" value="F:metal ion binding"/>
    <property type="evidence" value="ECO:0007669"/>
    <property type="project" value="UniProtKB-KW"/>
</dbReference>
<feature type="region of interest" description="Disordered" evidence="3">
    <location>
        <begin position="182"/>
        <end position="266"/>
    </location>
</feature>
<dbReference type="GO" id="GO:0007165">
    <property type="term" value="P:signal transduction"/>
    <property type="evidence" value="ECO:0007669"/>
    <property type="project" value="InterPro"/>
</dbReference>
<gene>
    <name evidence="5" type="ORF">PGLA2088_LOCUS3120</name>
</gene>
<dbReference type="PROSITE" id="PS51845">
    <property type="entry name" value="PDEASE_I_2"/>
    <property type="match status" value="1"/>
</dbReference>
<evidence type="ECO:0000256" key="3">
    <source>
        <dbReference type="SAM" id="MobiDB-lite"/>
    </source>
</evidence>
<dbReference type="AlphaFoldDB" id="A0A813I3K7"/>
<sequence>MIDAILHTDPSRYETVVEQVRALCDQGVTTLNIDSNCQTEVRQALTRALLITGDLSHQMRTCETANAWASLLQSELCLQGDREKELGLPVAPIRDRSRQPHRADFQLYLGWSRIAPLLGAQVWFFPTLEPAASQLKDNASSWAKELQSSGFESQVEQASLNPGAGRAKQICVLLDASRPYPLVKGNGESRSGQDESPCSQNRKVLGQARRPSDQGSKGSNESASTAASLHKPGNPPSRPPAMVREVRRWQEEKMTPVSPMSPSQMP</sequence>
<evidence type="ECO:0000256" key="2">
    <source>
        <dbReference type="ARBA" id="ARBA00022801"/>
    </source>
</evidence>
<keyword evidence="1" id="KW-0479">Metal-binding</keyword>
<comment type="caution">
    <text evidence="5">The sequence shown here is derived from an EMBL/GenBank/DDBJ whole genome shotgun (WGS) entry which is preliminary data.</text>
</comment>
<feature type="compositionally biased region" description="Polar residues" evidence="3">
    <location>
        <begin position="188"/>
        <end position="202"/>
    </location>
</feature>
<feature type="compositionally biased region" description="Polar residues" evidence="3">
    <location>
        <begin position="213"/>
        <end position="227"/>
    </location>
</feature>
<dbReference type="SUPFAM" id="SSF109604">
    <property type="entry name" value="HD-domain/PDEase-like"/>
    <property type="match status" value="1"/>
</dbReference>
<dbReference type="PANTHER" id="PTHR11347">
    <property type="entry name" value="CYCLIC NUCLEOTIDE PHOSPHODIESTERASE"/>
    <property type="match status" value="1"/>
</dbReference>
<evidence type="ECO:0000313" key="5">
    <source>
        <dbReference type="EMBL" id="CAE8644511.1"/>
    </source>
</evidence>
<dbReference type="EMBL" id="CAJNNW010002638">
    <property type="protein sequence ID" value="CAE8644511.1"/>
    <property type="molecule type" value="Genomic_DNA"/>
</dbReference>